<dbReference type="EMBL" id="ML993602">
    <property type="protein sequence ID" value="KAF2164776.1"/>
    <property type="molecule type" value="Genomic_DNA"/>
</dbReference>
<feature type="transmembrane region" description="Helical" evidence="6">
    <location>
        <begin position="256"/>
        <end position="278"/>
    </location>
</feature>
<feature type="transmembrane region" description="Helical" evidence="6">
    <location>
        <begin position="174"/>
        <end position="193"/>
    </location>
</feature>
<feature type="transmembrane region" description="Helical" evidence="6">
    <location>
        <begin position="385"/>
        <end position="405"/>
    </location>
</feature>
<feature type="transmembrane region" description="Helical" evidence="6">
    <location>
        <begin position="147"/>
        <end position="168"/>
    </location>
</feature>
<comment type="subcellular location">
    <subcellularLocation>
        <location evidence="1">Membrane</location>
        <topology evidence="1">Multi-pass membrane protein</topology>
    </subcellularLocation>
</comment>
<sequence length="502" mass="56290">MHPTQQRSTRKQEIQKDFRHLATIGFTSLVMGTWEILLTANLPALANGGTSTLFWSMIWCYIGQLFVVLSLAELSSMVPMTGGQYQWVSVFAPLRFQKPWAYFSGWLCSIGWQSRFTADCYIVAGTIQALIDINHDLKYEKSPWHQGLLTVLVAIVISAFNALAAGHLSIAEGFFAVCHVFAFVPIVVSLWVLGPVNSAREVLLNFTDHGGGWRHRIIMPLVGQISSMFVVQGSDAVVHIADEVDDAGVLMPQCMLWAFLLNVPMTLIMLVTLCFNVGDVDDAVNGIFPPFVSIFKFSFRSVQATTAFTIVILCLLVMIAVSTMVATSRHLFAFGREVALYYPSWFSKVNVRFKVPLNAILSTTFFATLVALATMACSEALNTMIGLSVCCLMTTYMASIGSLIWRRLRREELLKARWSLGRAGLPVTCAAFLYCAWCFFWSFWPRFHNVSGNNFQWTSLLFSVVVLLMVLCYRGGRKRKRSFEFDDSTYTLQPMPLWNGSD</sequence>
<evidence type="ECO:0008006" key="9">
    <source>
        <dbReference type="Google" id="ProtNLM"/>
    </source>
</evidence>
<dbReference type="AlphaFoldDB" id="A0A6A6CH75"/>
<dbReference type="GO" id="GO:0016020">
    <property type="term" value="C:membrane"/>
    <property type="evidence" value="ECO:0007669"/>
    <property type="project" value="UniProtKB-SubCell"/>
</dbReference>
<dbReference type="PIRSF" id="PIRSF006060">
    <property type="entry name" value="AA_transporter"/>
    <property type="match status" value="1"/>
</dbReference>
<evidence type="ECO:0000256" key="2">
    <source>
        <dbReference type="ARBA" id="ARBA00022448"/>
    </source>
</evidence>
<dbReference type="RefSeq" id="XP_033665665.1">
    <property type="nucleotide sequence ID" value="XM_033817446.1"/>
</dbReference>
<dbReference type="PANTHER" id="PTHR45649">
    <property type="entry name" value="AMINO-ACID PERMEASE BAT1"/>
    <property type="match status" value="1"/>
</dbReference>
<feature type="transmembrane region" description="Helical" evidence="6">
    <location>
        <begin position="425"/>
        <end position="443"/>
    </location>
</feature>
<evidence type="ECO:0000256" key="3">
    <source>
        <dbReference type="ARBA" id="ARBA00022692"/>
    </source>
</evidence>
<proteinExistence type="predicted"/>
<keyword evidence="5 6" id="KW-0472">Membrane</keyword>
<dbReference type="OrthoDB" id="3257095at2759"/>
<evidence type="ECO:0000256" key="4">
    <source>
        <dbReference type="ARBA" id="ARBA00022989"/>
    </source>
</evidence>
<feature type="transmembrane region" description="Helical" evidence="6">
    <location>
        <begin position="21"/>
        <end position="40"/>
    </location>
</feature>
<dbReference type="GO" id="GO:0022857">
    <property type="term" value="F:transmembrane transporter activity"/>
    <property type="evidence" value="ECO:0007669"/>
    <property type="project" value="InterPro"/>
</dbReference>
<organism evidence="7 8">
    <name type="scientific">Zasmidium cellare ATCC 36951</name>
    <dbReference type="NCBI Taxonomy" id="1080233"/>
    <lineage>
        <taxon>Eukaryota</taxon>
        <taxon>Fungi</taxon>
        <taxon>Dikarya</taxon>
        <taxon>Ascomycota</taxon>
        <taxon>Pezizomycotina</taxon>
        <taxon>Dothideomycetes</taxon>
        <taxon>Dothideomycetidae</taxon>
        <taxon>Mycosphaerellales</taxon>
        <taxon>Mycosphaerellaceae</taxon>
        <taxon>Zasmidium</taxon>
    </lineage>
</organism>
<keyword evidence="2" id="KW-0813">Transport</keyword>
<feature type="transmembrane region" description="Helical" evidence="6">
    <location>
        <begin position="52"/>
        <end position="72"/>
    </location>
</feature>
<dbReference type="Gene3D" id="1.20.1740.10">
    <property type="entry name" value="Amino acid/polyamine transporter I"/>
    <property type="match status" value="1"/>
</dbReference>
<keyword evidence="3 6" id="KW-0812">Transmembrane</keyword>
<dbReference type="Pfam" id="PF13520">
    <property type="entry name" value="AA_permease_2"/>
    <property type="match status" value="1"/>
</dbReference>
<evidence type="ECO:0000256" key="6">
    <source>
        <dbReference type="SAM" id="Phobius"/>
    </source>
</evidence>
<protein>
    <recommendedName>
        <fullName evidence="9">Amino acid permease/ SLC12A domain-containing protein</fullName>
    </recommendedName>
</protein>
<accession>A0A6A6CH75</accession>
<dbReference type="PANTHER" id="PTHR45649:SF4">
    <property type="entry name" value="TRANSPORTER, PUTATIVE (EUROFUNG)-RELATED"/>
    <property type="match status" value="1"/>
</dbReference>
<feature type="transmembrane region" description="Helical" evidence="6">
    <location>
        <begin position="355"/>
        <end position="373"/>
    </location>
</feature>
<gene>
    <name evidence="7" type="ORF">M409DRAFT_67527</name>
</gene>
<keyword evidence="4 6" id="KW-1133">Transmembrane helix</keyword>
<name>A0A6A6CH75_ZASCE</name>
<evidence type="ECO:0000313" key="8">
    <source>
        <dbReference type="Proteomes" id="UP000799537"/>
    </source>
</evidence>
<evidence type="ECO:0000313" key="7">
    <source>
        <dbReference type="EMBL" id="KAF2164776.1"/>
    </source>
</evidence>
<dbReference type="InterPro" id="IPR002293">
    <property type="entry name" value="AA/rel_permease1"/>
</dbReference>
<keyword evidence="8" id="KW-1185">Reference proteome</keyword>
<dbReference type="GeneID" id="54570718"/>
<evidence type="ECO:0000256" key="1">
    <source>
        <dbReference type="ARBA" id="ARBA00004141"/>
    </source>
</evidence>
<reference evidence="7" key="1">
    <citation type="journal article" date="2020" name="Stud. Mycol.">
        <title>101 Dothideomycetes genomes: a test case for predicting lifestyles and emergence of pathogens.</title>
        <authorList>
            <person name="Haridas S."/>
            <person name="Albert R."/>
            <person name="Binder M."/>
            <person name="Bloem J."/>
            <person name="Labutti K."/>
            <person name="Salamov A."/>
            <person name="Andreopoulos B."/>
            <person name="Baker S."/>
            <person name="Barry K."/>
            <person name="Bills G."/>
            <person name="Bluhm B."/>
            <person name="Cannon C."/>
            <person name="Castanera R."/>
            <person name="Culley D."/>
            <person name="Daum C."/>
            <person name="Ezra D."/>
            <person name="Gonzalez J."/>
            <person name="Henrissat B."/>
            <person name="Kuo A."/>
            <person name="Liang C."/>
            <person name="Lipzen A."/>
            <person name="Lutzoni F."/>
            <person name="Magnuson J."/>
            <person name="Mondo S."/>
            <person name="Nolan M."/>
            <person name="Ohm R."/>
            <person name="Pangilinan J."/>
            <person name="Park H.-J."/>
            <person name="Ramirez L."/>
            <person name="Alfaro M."/>
            <person name="Sun H."/>
            <person name="Tritt A."/>
            <person name="Yoshinaga Y."/>
            <person name="Zwiers L.-H."/>
            <person name="Turgeon B."/>
            <person name="Goodwin S."/>
            <person name="Spatafora J."/>
            <person name="Crous P."/>
            <person name="Grigoriev I."/>
        </authorList>
    </citation>
    <scope>NUCLEOTIDE SEQUENCE</scope>
    <source>
        <strain evidence="7">ATCC 36951</strain>
    </source>
</reference>
<feature type="transmembrane region" description="Helical" evidence="6">
    <location>
        <begin position="455"/>
        <end position="473"/>
    </location>
</feature>
<dbReference type="Proteomes" id="UP000799537">
    <property type="component" value="Unassembled WGS sequence"/>
</dbReference>
<evidence type="ECO:0000256" key="5">
    <source>
        <dbReference type="ARBA" id="ARBA00023136"/>
    </source>
</evidence>
<feature type="transmembrane region" description="Helical" evidence="6">
    <location>
        <begin position="307"/>
        <end position="326"/>
    </location>
</feature>